<keyword evidence="2" id="KW-1185">Reference proteome</keyword>
<proteinExistence type="predicted"/>
<evidence type="ECO:0000313" key="1">
    <source>
        <dbReference type="EMBL" id="WOZ57428.1"/>
    </source>
</evidence>
<name>A0AAX4G691_9CAUD</name>
<sequence length="57" mass="6444">MMNTIVGWKLMGERPDGSEIEGDIFASKNAAEYEGALLLMEFPANSYWIETIYEVVI</sequence>
<protein>
    <submittedName>
        <fullName evidence="1">Uncharacterized protein</fullName>
    </submittedName>
</protein>
<accession>A0AAX4G691</accession>
<evidence type="ECO:0000313" key="2">
    <source>
        <dbReference type="Proteomes" id="UP001305174"/>
    </source>
</evidence>
<dbReference type="EMBL" id="OR575930">
    <property type="protein sequence ID" value="WOZ57428.1"/>
    <property type="molecule type" value="Genomic_DNA"/>
</dbReference>
<reference evidence="2" key="1">
    <citation type="submission" date="2024-05" db="EMBL/GenBank/DDBJ databases">
        <authorList>
            <person name="Tikunov A.Y."/>
            <person name="Morozova V.V."/>
            <person name="Kozlova Y.N."/>
            <person name="Tikunova N.V."/>
            <person name="Babkin I.V."/>
        </authorList>
    </citation>
    <scope>NUCLEOTIDE SEQUENCE [LARGE SCALE GENOMIC DNA]</scope>
</reference>
<organism evidence="1 2">
    <name type="scientific">Pseudomonas phage vB_PseuGesM_254</name>
    <dbReference type="NCBI Taxonomy" id="3092638"/>
    <lineage>
        <taxon>Viruses</taxon>
        <taxon>Duplodnaviria</taxon>
        <taxon>Heunggongvirae</taxon>
        <taxon>Uroviricota</taxon>
        <taxon>Caudoviricetes</taxon>
        <taxon>Vandenendeviridae</taxon>
        <taxon>Chemalvirus</taxon>
        <taxon>Chemalvirus PseuGes254</taxon>
    </lineage>
</organism>
<dbReference type="Proteomes" id="UP001305174">
    <property type="component" value="Segment"/>
</dbReference>